<evidence type="ECO:0000313" key="16">
    <source>
        <dbReference type="EMBL" id="SDH39146.1"/>
    </source>
</evidence>
<feature type="domain" description="Aminoacyl-transfer RNA synthetases class-II family profile" evidence="15">
    <location>
        <begin position="124"/>
        <end position="337"/>
    </location>
</feature>
<dbReference type="GO" id="GO:0005524">
    <property type="term" value="F:ATP binding"/>
    <property type="evidence" value="ECO:0007669"/>
    <property type="project" value="UniProtKB-UniRule"/>
</dbReference>
<dbReference type="Pfam" id="PF02912">
    <property type="entry name" value="Phe_tRNA-synt_N"/>
    <property type="match status" value="1"/>
</dbReference>
<reference evidence="17" key="1">
    <citation type="submission" date="2016-10" db="EMBL/GenBank/DDBJ databases">
        <authorList>
            <person name="Varghese N."/>
            <person name="Submissions S."/>
        </authorList>
    </citation>
    <scope>NUCLEOTIDE SEQUENCE [LARGE SCALE GENOMIC DNA]</scope>
    <source>
        <strain evidence="17">BP1-148</strain>
    </source>
</reference>
<dbReference type="Gene3D" id="3.30.930.10">
    <property type="entry name" value="Bira Bifunctional Protein, Domain 2"/>
    <property type="match status" value="1"/>
</dbReference>
<evidence type="ECO:0000256" key="14">
    <source>
        <dbReference type="SAM" id="Coils"/>
    </source>
</evidence>
<evidence type="ECO:0000256" key="1">
    <source>
        <dbReference type="ARBA" id="ARBA00004496"/>
    </source>
</evidence>
<evidence type="ECO:0000313" key="17">
    <source>
        <dbReference type="Proteomes" id="UP000198779"/>
    </source>
</evidence>
<dbReference type="EC" id="6.1.1.20" evidence="13"/>
<dbReference type="AlphaFoldDB" id="A0A1G8C107"/>
<feature type="coiled-coil region" evidence="14">
    <location>
        <begin position="9"/>
        <end position="36"/>
    </location>
</feature>
<keyword evidence="4 13" id="KW-0963">Cytoplasm</keyword>
<keyword evidence="9 13" id="KW-0460">Magnesium</keyword>
<dbReference type="InterPro" id="IPR006195">
    <property type="entry name" value="aa-tRNA-synth_II"/>
</dbReference>
<evidence type="ECO:0000256" key="7">
    <source>
        <dbReference type="ARBA" id="ARBA00022741"/>
    </source>
</evidence>
<keyword evidence="7 13" id="KW-0547">Nucleotide-binding</keyword>
<evidence type="ECO:0000256" key="8">
    <source>
        <dbReference type="ARBA" id="ARBA00022840"/>
    </source>
</evidence>
<dbReference type="Proteomes" id="UP000198779">
    <property type="component" value="Unassembled WGS sequence"/>
</dbReference>
<protein>
    <recommendedName>
        <fullName evidence="13">Phenylalanine--tRNA ligase alpha subunit</fullName>
        <ecNumber evidence="13">6.1.1.20</ecNumber>
    </recommendedName>
    <alternativeName>
        <fullName evidence="13">Phenylalanyl-tRNA synthetase alpha subunit</fullName>
        <shortName evidence="13">PheRS</shortName>
    </alternativeName>
</protein>
<dbReference type="PANTHER" id="PTHR11538:SF41">
    <property type="entry name" value="PHENYLALANINE--TRNA LIGASE, MITOCHONDRIAL"/>
    <property type="match status" value="1"/>
</dbReference>
<keyword evidence="8 13" id="KW-0067">ATP-binding</keyword>
<comment type="catalytic activity">
    <reaction evidence="12 13">
        <text>tRNA(Phe) + L-phenylalanine + ATP = L-phenylalanyl-tRNA(Phe) + AMP + diphosphate + H(+)</text>
        <dbReference type="Rhea" id="RHEA:19413"/>
        <dbReference type="Rhea" id="RHEA-COMP:9668"/>
        <dbReference type="Rhea" id="RHEA-COMP:9699"/>
        <dbReference type="ChEBI" id="CHEBI:15378"/>
        <dbReference type="ChEBI" id="CHEBI:30616"/>
        <dbReference type="ChEBI" id="CHEBI:33019"/>
        <dbReference type="ChEBI" id="CHEBI:58095"/>
        <dbReference type="ChEBI" id="CHEBI:78442"/>
        <dbReference type="ChEBI" id="CHEBI:78531"/>
        <dbReference type="ChEBI" id="CHEBI:456215"/>
        <dbReference type="EC" id="6.1.1.20"/>
    </reaction>
</comment>
<evidence type="ECO:0000256" key="3">
    <source>
        <dbReference type="ARBA" id="ARBA00011209"/>
    </source>
</evidence>
<dbReference type="GO" id="GO:0005737">
    <property type="term" value="C:cytoplasm"/>
    <property type="evidence" value="ECO:0007669"/>
    <property type="project" value="UniProtKB-SubCell"/>
</dbReference>
<dbReference type="InterPro" id="IPR022911">
    <property type="entry name" value="Phe_tRNA_ligase_alpha1_bac"/>
</dbReference>
<comment type="cofactor">
    <cofactor evidence="13">
        <name>Mg(2+)</name>
        <dbReference type="ChEBI" id="CHEBI:18420"/>
    </cofactor>
    <text evidence="13">Binds 2 magnesium ions per tetramer.</text>
</comment>
<keyword evidence="14" id="KW-0175">Coiled coil</keyword>
<comment type="similarity">
    <text evidence="2 13">Belongs to the class-II aminoacyl-tRNA synthetase family. Phe-tRNA synthetase alpha subunit type 1 subfamily.</text>
</comment>
<dbReference type="CDD" id="cd00496">
    <property type="entry name" value="PheRS_alpha_core"/>
    <property type="match status" value="1"/>
</dbReference>
<keyword evidence="10 13" id="KW-0648">Protein biosynthesis</keyword>
<dbReference type="PANTHER" id="PTHR11538">
    <property type="entry name" value="PHENYLALANYL-TRNA SYNTHETASE"/>
    <property type="match status" value="1"/>
</dbReference>
<dbReference type="SUPFAM" id="SSF46589">
    <property type="entry name" value="tRNA-binding arm"/>
    <property type="match status" value="1"/>
</dbReference>
<dbReference type="PROSITE" id="PS50862">
    <property type="entry name" value="AA_TRNA_LIGASE_II"/>
    <property type="match status" value="1"/>
</dbReference>
<dbReference type="GO" id="GO:0000287">
    <property type="term" value="F:magnesium ion binding"/>
    <property type="evidence" value="ECO:0007669"/>
    <property type="project" value="UniProtKB-UniRule"/>
</dbReference>
<evidence type="ECO:0000256" key="10">
    <source>
        <dbReference type="ARBA" id="ARBA00022917"/>
    </source>
</evidence>
<evidence type="ECO:0000256" key="6">
    <source>
        <dbReference type="ARBA" id="ARBA00022723"/>
    </source>
</evidence>
<comment type="subunit">
    <text evidence="3 13">Tetramer of two alpha and two beta subunits.</text>
</comment>
<keyword evidence="6 13" id="KW-0479">Metal-binding</keyword>
<dbReference type="SUPFAM" id="SSF55681">
    <property type="entry name" value="Class II aaRS and biotin synthetases"/>
    <property type="match status" value="1"/>
</dbReference>
<dbReference type="EMBL" id="FNCQ01000025">
    <property type="protein sequence ID" value="SDH39146.1"/>
    <property type="molecule type" value="Genomic_DNA"/>
</dbReference>
<sequence>MHTNCNFIYKMILEKINELLQQVDSLEAKNAEEVEKLRLKYLSKNGELNELMKDFRNVPAEQKKEVGMKINELKQRITDRINALREACTTQESGDEAIDLTRTPYPIQLGTRHPLTIVTNEIIDIFSRMGFVLADGPEVEDDLHVFTRMNFAADHPARDMQDTFFVSQHPNDVTKNILLRSHTSSVQARVMENMHTEDGKLTGPIRVICPGRVYRNEAITARAHCFFHQVEGLYIDKNVSFTDLKQVLLSFAREMFGADTKIRLRPSYFPFTEPSAEMDISCFICGGEGCGFCKHTGWVEILGCGMVDPNVLEQCGIDSKEYSGYAFGMGVERITNLKYRVSDLRMFSENDTRFLEEFQAAD</sequence>
<name>A0A1G8C107_9BACT</name>
<proteinExistence type="inferred from homology"/>
<feature type="binding site" evidence="13">
    <location>
        <position position="273"/>
    </location>
    <ligand>
        <name>Mg(2+)</name>
        <dbReference type="ChEBI" id="CHEBI:18420"/>
        <note>shared with beta subunit</note>
    </ligand>
</feature>
<dbReference type="GO" id="GO:0006432">
    <property type="term" value="P:phenylalanyl-tRNA aminoacylation"/>
    <property type="evidence" value="ECO:0007669"/>
    <property type="project" value="UniProtKB-UniRule"/>
</dbReference>
<accession>A0A1G8C107</accession>
<dbReference type="NCBIfam" id="TIGR00468">
    <property type="entry name" value="pheS"/>
    <property type="match status" value="1"/>
</dbReference>
<dbReference type="Pfam" id="PF01409">
    <property type="entry name" value="tRNA-synt_2d"/>
    <property type="match status" value="1"/>
</dbReference>
<dbReference type="HAMAP" id="MF_00281">
    <property type="entry name" value="Phe_tRNA_synth_alpha1"/>
    <property type="match status" value="1"/>
</dbReference>
<dbReference type="GO" id="GO:0000049">
    <property type="term" value="F:tRNA binding"/>
    <property type="evidence" value="ECO:0007669"/>
    <property type="project" value="InterPro"/>
</dbReference>
<keyword evidence="17" id="KW-1185">Reference proteome</keyword>
<dbReference type="InterPro" id="IPR002319">
    <property type="entry name" value="Phenylalanyl-tRNA_Synthase"/>
</dbReference>
<comment type="subcellular location">
    <subcellularLocation>
        <location evidence="1 13">Cytoplasm</location>
    </subcellularLocation>
</comment>
<keyword evidence="5 13" id="KW-0436">Ligase</keyword>
<evidence type="ECO:0000256" key="5">
    <source>
        <dbReference type="ARBA" id="ARBA00022598"/>
    </source>
</evidence>
<evidence type="ECO:0000256" key="12">
    <source>
        <dbReference type="ARBA" id="ARBA00049255"/>
    </source>
</evidence>
<evidence type="ECO:0000256" key="2">
    <source>
        <dbReference type="ARBA" id="ARBA00010207"/>
    </source>
</evidence>
<evidence type="ECO:0000256" key="4">
    <source>
        <dbReference type="ARBA" id="ARBA00022490"/>
    </source>
</evidence>
<keyword evidence="11 13" id="KW-0030">Aminoacyl-tRNA synthetase</keyword>
<evidence type="ECO:0000256" key="9">
    <source>
        <dbReference type="ARBA" id="ARBA00022842"/>
    </source>
</evidence>
<dbReference type="InterPro" id="IPR004529">
    <property type="entry name" value="Phe-tRNA-synth_IIc_asu"/>
</dbReference>
<evidence type="ECO:0000259" key="15">
    <source>
        <dbReference type="PROSITE" id="PS50862"/>
    </source>
</evidence>
<evidence type="ECO:0000256" key="13">
    <source>
        <dbReference type="HAMAP-Rule" id="MF_00281"/>
    </source>
</evidence>
<gene>
    <name evidence="13" type="primary">pheS</name>
    <name evidence="16" type="ORF">SAMN04487901_12515</name>
</gene>
<dbReference type="InterPro" id="IPR004188">
    <property type="entry name" value="Phe-tRNA_ligase_II_N"/>
</dbReference>
<organism evidence="16 17">
    <name type="scientific">Prevotella communis</name>
    <dbReference type="NCBI Taxonomy" id="2913614"/>
    <lineage>
        <taxon>Bacteria</taxon>
        <taxon>Pseudomonadati</taxon>
        <taxon>Bacteroidota</taxon>
        <taxon>Bacteroidia</taxon>
        <taxon>Bacteroidales</taxon>
        <taxon>Prevotellaceae</taxon>
        <taxon>Prevotella</taxon>
    </lineage>
</organism>
<dbReference type="STRING" id="645274.SAMN04487901_12515"/>
<dbReference type="GO" id="GO:0004826">
    <property type="term" value="F:phenylalanine-tRNA ligase activity"/>
    <property type="evidence" value="ECO:0007669"/>
    <property type="project" value="UniProtKB-UniRule"/>
</dbReference>
<dbReference type="InterPro" id="IPR010978">
    <property type="entry name" value="tRNA-bd_arm"/>
</dbReference>
<dbReference type="InterPro" id="IPR045864">
    <property type="entry name" value="aa-tRNA-synth_II/BPL/LPL"/>
</dbReference>
<evidence type="ECO:0000256" key="11">
    <source>
        <dbReference type="ARBA" id="ARBA00023146"/>
    </source>
</evidence>